<evidence type="ECO:0000313" key="1">
    <source>
        <dbReference type="EMBL" id="WXA94714.1"/>
    </source>
</evidence>
<dbReference type="InterPro" id="IPR027599">
    <property type="entry name" value="PqqD-rel_X"/>
</dbReference>
<proteinExistence type="predicted"/>
<accession>A0ABZ2K9H2</accession>
<dbReference type="Pfam" id="PF05402">
    <property type="entry name" value="PqqD"/>
    <property type="match status" value="1"/>
</dbReference>
<dbReference type="Gene3D" id="1.10.10.1150">
    <property type="entry name" value="Coenzyme PQQ synthesis protein D (PqqD)"/>
    <property type="match status" value="1"/>
</dbReference>
<gene>
    <name evidence="1" type="ORF">LZC95_50885</name>
</gene>
<name>A0ABZ2K9H2_9BACT</name>
<dbReference type="EMBL" id="CP089982">
    <property type="protein sequence ID" value="WXA94714.1"/>
    <property type="molecule type" value="Genomic_DNA"/>
</dbReference>
<keyword evidence="2" id="KW-1185">Reference proteome</keyword>
<dbReference type="Proteomes" id="UP001379533">
    <property type="component" value="Chromosome"/>
</dbReference>
<organism evidence="1 2">
    <name type="scientific">Pendulispora brunnea</name>
    <dbReference type="NCBI Taxonomy" id="2905690"/>
    <lineage>
        <taxon>Bacteria</taxon>
        <taxon>Pseudomonadati</taxon>
        <taxon>Myxococcota</taxon>
        <taxon>Myxococcia</taxon>
        <taxon>Myxococcales</taxon>
        <taxon>Sorangiineae</taxon>
        <taxon>Pendulisporaceae</taxon>
        <taxon>Pendulispora</taxon>
    </lineage>
</organism>
<dbReference type="InterPro" id="IPR041881">
    <property type="entry name" value="PqqD_sf"/>
</dbReference>
<dbReference type="NCBIfam" id="TIGR04353">
    <property type="entry name" value="PqqD_rel_X"/>
    <property type="match status" value="1"/>
</dbReference>
<evidence type="ECO:0000313" key="2">
    <source>
        <dbReference type="Proteomes" id="UP001379533"/>
    </source>
</evidence>
<dbReference type="RefSeq" id="WP_394845325.1">
    <property type="nucleotide sequence ID" value="NZ_CP089982.1"/>
</dbReference>
<reference evidence="1 2" key="1">
    <citation type="submission" date="2021-12" db="EMBL/GenBank/DDBJ databases">
        <title>Discovery of the Pendulisporaceae a myxobacterial family with distinct sporulation behavior and unique specialized metabolism.</title>
        <authorList>
            <person name="Garcia R."/>
            <person name="Popoff A."/>
            <person name="Bader C.D."/>
            <person name="Loehr J."/>
            <person name="Walesch S."/>
            <person name="Walt C."/>
            <person name="Boldt J."/>
            <person name="Bunk B."/>
            <person name="Haeckl F.J.F.P.J."/>
            <person name="Gunesch A.P."/>
            <person name="Birkelbach J."/>
            <person name="Nuebel U."/>
            <person name="Pietschmann T."/>
            <person name="Bach T."/>
            <person name="Mueller R."/>
        </authorList>
    </citation>
    <scope>NUCLEOTIDE SEQUENCE [LARGE SCALE GENOMIC DNA]</scope>
    <source>
        <strain evidence="1 2">MSr12523</strain>
    </source>
</reference>
<dbReference type="InterPro" id="IPR008792">
    <property type="entry name" value="PQQD"/>
</dbReference>
<sequence length="86" mass="9140">MGSRIKELATSDTGFVFDPVSGSTFTVNATGLCVLRALKDGLSREQIARQLSERFDVRAGDPARDVGDFMALLAQHGLTASEGNVP</sequence>
<protein>
    <submittedName>
        <fullName evidence="1">HPr-rel-A system PqqD family peptide chaperone</fullName>
    </submittedName>
</protein>